<dbReference type="SMART" id="SM00345">
    <property type="entry name" value="HTH_GNTR"/>
    <property type="match status" value="1"/>
</dbReference>
<keyword evidence="3" id="KW-0804">Transcription</keyword>
<accession>A0A6N9T1I6</accession>
<dbReference type="InterPro" id="IPR036390">
    <property type="entry name" value="WH_DNA-bd_sf"/>
</dbReference>
<feature type="domain" description="HTH gntR-type" evidence="4">
    <location>
        <begin position="12"/>
        <end position="79"/>
    </location>
</feature>
<gene>
    <name evidence="5" type="ORF">GTK09_00465</name>
</gene>
<dbReference type="Proteomes" id="UP000469011">
    <property type="component" value="Unassembled WGS sequence"/>
</dbReference>
<protein>
    <submittedName>
        <fullName evidence="5">FCD domain-containing protein</fullName>
    </submittedName>
</protein>
<dbReference type="InterPro" id="IPR008920">
    <property type="entry name" value="TF_FadR/GntR_C"/>
</dbReference>
<sequence length="225" mass="24866">MASPKQDGRAGLRMADRVYEEIRREIVGGRLAPGEKITEAVLAERFGASRTPVRSAIVRLAGDGFVDMTPHSGTVVKHRTQGEVSEIYEVRALLESTAAGLAAQRRDQRDLDELEELQRGMEAASGLSWEADEAGVERVSALNQAFHRRILAASRNVTLAESAARLMNIGFLINTYARFSRQEFERSLFEHRQLIAALVSRDPAWAEAVMRAHILGARNSLAAEQ</sequence>
<evidence type="ECO:0000256" key="1">
    <source>
        <dbReference type="ARBA" id="ARBA00023015"/>
    </source>
</evidence>
<dbReference type="PANTHER" id="PTHR43537">
    <property type="entry name" value="TRANSCRIPTIONAL REGULATOR, GNTR FAMILY"/>
    <property type="match status" value="1"/>
</dbReference>
<dbReference type="Gene3D" id="1.20.120.530">
    <property type="entry name" value="GntR ligand-binding domain-like"/>
    <property type="match status" value="1"/>
</dbReference>
<dbReference type="InterPro" id="IPR011711">
    <property type="entry name" value="GntR_C"/>
</dbReference>
<dbReference type="SMART" id="SM00895">
    <property type="entry name" value="FCD"/>
    <property type="match status" value="1"/>
</dbReference>
<organism evidence="5 6">
    <name type="scientific">Jiella pacifica</name>
    <dbReference type="NCBI Taxonomy" id="2696469"/>
    <lineage>
        <taxon>Bacteria</taxon>
        <taxon>Pseudomonadati</taxon>
        <taxon>Pseudomonadota</taxon>
        <taxon>Alphaproteobacteria</taxon>
        <taxon>Hyphomicrobiales</taxon>
        <taxon>Aurantimonadaceae</taxon>
        <taxon>Jiella</taxon>
    </lineage>
</organism>
<dbReference type="AlphaFoldDB" id="A0A6N9T1I6"/>
<comment type="caution">
    <text evidence="5">The sequence shown here is derived from an EMBL/GenBank/DDBJ whole genome shotgun (WGS) entry which is preliminary data.</text>
</comment>
<dbReference type="SUPFAM" id="SSF46785">
    <property type="entry name" value="Winged helix' DNA-binding domain"/>
    <property type="match status" value="1"/>
</dbReference>
<dbReference type="Pfam" id="PF00392">
    <property type="entry name" value="GntR"/>
    <property type="match status" value="1"/>
</dbReference>
<dbReference type="GO" id="GO:0003677">
    <property type="term" value="F:DNA binding"/>
    <property type="evidence" value="ECO:0007669"/>
    <property type="project" value="UniProtKB-KW"/>
</dbReference>
<dbReference type="Gene3D" id="1.10.10.10">
    <property type="entry name" value="Winged helix-like DNA-binding domain superfamily/Winged helix DNA-binding domain"/>
    <property type="match status" value="1"/>
</dbReference>
<reference evidence="5 6" key="1">
    <citation type="submission" date="2020-01" db="EMBL/GenBank/DDBJ databases">
        <title>Jiella pacifica sp. nov.</title>
        <authorList>
            <person name="Xue Z."/>
            <person name="Zhu S."/>
            <person name="Chen J."/>
            <person name="Yang J."/>
        </authorList>
    </citation>
    <scope>NUCLEOTIDE SEQUENCE [LARGE SCALE GENOMIC DNA]</scope>
    <source>
        <strain evidence="5 6">40Bstr34</strain>
    </source>
</reference>
<evidence type="ECO:0000313" key="6">
    <source>
        <dbReference type="Proteomes" id="UP000469011"/>
    </source>
</evidence>
<name>A0A6N9T1I6_9HYPH</name>
<dbReference type="PROSITE" id="PS50949">
    <property type="entry name" value="HTH_GNTR"/>
    <property type="match status" value="1"/>
</dbReference>
<dbReference type="CDD" id="cd07377">
    <property type="entry name" value="WHTH_GntR"/>
    <property type="match status" value="1"/>
</dbReference>
<dbReference type="RefSeq" id="WP_163460527.1">
    <property type="nucleotide sequence ID" value="NZ_JAAAMG010000001.1"/>
</dbReference>
<dbReference type="SUPFAM" id="SSF48008">
    <property type="entry name" value="GntR ligand-binding domain-like"/>
    <property type="match status" value="1"/>
</dbReference>
<evidence type="ECO:0000313" key="5">
    <source>
        <dbReference type="EMBL" id="NDW02888.1"/>
    </source>
</evidence>
<dbReference type="Pfam" id="PF07729">
    <property type="entry name" value="FCD"/>
    <property type="match status" value="1"/>
</dbReference>
<dbReference type="PANTHER" id="PTHR43537:SF24">
    <property type="entry name" value="GLUCONATE OPERON TRANSCRIPTIONAL REPRESSOR"/>
    <property type="match status" value="1"/>
</dbReference>
<evidence type="ECO:0000256" key="2">
    <source>
        <dbReference type="ARBA" id="ARBA00023125"/>
    </source>
</evidence>
<dbReference type="InterPro" id="IPR036388">
    <property type="entry name" value="WH-like_DNA-bd_sf"/>
</dbReference>
<dbReference type="InterPro" id="IPR000524">
    <property type="entry name" value="Tscrpt_reg_HTH_GntR"/>
</dbReference>
<keyword evidence="6" id="KW-1185">Reference proteome</keyword>
<proteinExistence type="predicted"/>
<keyword evidence="1" id="KW-0805">Transcription regulation</keyword>
<dbReference type="EMBL" id="JAAAMG010000001">
    <property type="protein sequence ID" value="NDW02888.1"/>
    <property type="molecule type" value="Genomic_DNA"/>
</dbReference>
<dbReference type="GO" id="GO:0003700">
    <property type="term" value="F:DNA-binding transcription factor activity"/>
    <property type="evidence" value="ECO:0007669"/>
    <property type="project" value="InterPro"/>
</dbReference>
<evidence type="ECO:0000259" key="4">
    <source>
        <dbReference type="PROSITE" id="PS50949"/>
    </source>
</evidence>
<evidence type="ECO:0000256" key="3">
    <source>
        <dbReference type="ARBA" id="ARBA00023163"/>
    </source>
</evidence>
<keyword evidence="2" id="KW-0238">DNA-binding</keyword>